<dbReference type="EMBL" id="SPHZ02000008">
    <property type="protein sequence ID" value="KAF0903415.1"/>
    <property type="molecule type" value="Genomic_DNA"/>
</dbReference>
<feature type="compositionally biased region" description="Basic and acidic residues" evidence="1">
    <location>
        <begin position="19"/>
        <end position="33"/>
    </location>
</feature>
<name>A0A6G1CS16_9ORYZ</name>
<evidence type="ECO:0000256" key="1">
    <source>
        <dbReference type="SAM" id="MobiDB-lite"/>
    </source>
</evidence>
<reference evidence="2 3" key="1">
    <citation type="submission" date="2019-11" db="EMBL/GenBank/DDBJ databases">
        <title>Whole genome sequence of Oryza granulata.</title>
        <authorList>
            <person name="Li W."/>
        </authorList>
    </citation>
    <scope>NUCLEOTIDE SEQUENCE [LARGE SCALE GENOMIC DNA]</scope>
    <source>
        <strain evidence="3">cv. Menghai</strain>
        <tissue evidence="2">Leaf</tissue>
    </source>
</reference>
<sequence>MKGLRSEVAKIKTLLKELCSKRGEGDPEKRSEGENVNVETSQGPPVVVTDGDARNNRVARGSGMNLGQVLKRPRLEIPLFQGDDVIN</sequence>
<accession>A0A6G1CS16</accession>
<dbReference type="AlphaFoldDB" id="A0A6G1CS16"/>
<protein>
    <submittedName>
        <fullName evidence="2">Uncharacterized protein</fullName>
    </submittedName>
</protein>
<organism evidence="2 3">
    <name type="scientific">Oryza meyeriana var. granulata</name>
    <dbReference type="NCBI Taxonomy" id="110450"/>
    <lineage>
        <taxon>Eukaryota</taxon>
        <taxon>Viridiplantae</taxon>
        <taxon>Streptophyta</taxon>
        <taxon>Embryophyta</taxon>
        <taxon>Tracheophyta</taxon>
        <taxon>Spermatophyta</taxon>
        <taxon>Magnoliopsida</taxon>
        <taxon>Liliopsida</taxon>
        <taxon>Poales</taxon>
        <taxon>Poaceae</taxon>
        <taxon>BOP clade</taxon>
        <taxon>Oryzoideae</taxon>
        <taxon>Oryzeae</taxon>
        <taxon>Oryzinae</taxon>
        <taxon>Oryza</taxon>
        <taxon>Oryza meyeriana</taxon>
    </lineage>
</organism>
<evidence type="ECO:0000313" key="2">
    <source>
        <dbReference type="EMBL" id="KAF0903415.1"/>
    </source>
</evidence>
<gene>
    <name evidence="2" type="ORF">E2562_027700</name>
</gene>
<keyword evidence="3" id="KW-1185">Reference proteome</keyword>
<dbReference type="Proteomes" id="UP000479710">
    <property type="component" value="Unassembled WGS sequence"/>
</dbReference>
<comment type="caution">
    <text evidence="2">The sequence shown here is derived from an EMBL/GenBank/DDBJ whole genome shotgun (WGS) entry which is preliminary data.</text>
</comment>
<feature type="region of interest" description="Disordered" evidence="1">
    <location>
        <begin position="19"/>
        <end position="60"/>
    </location>
</feature>
<evidence type="ECO:0000313" key="3">
    <source>
        <dbReference type="Proteomes" id="UP000479710"/>
    </source>
</evidence>
<proteinExistence type="predicted"/>